<dbReference type="EMBL" id="BTGU01000019">
    <property type="protein sequence ID" value="GMN44737.1"/>
    <property type="molecule type" value="Genomic_DNA"/>
</dbReference>
<keyword evidence="2" id="KW-1185">Reference proteome</keyword>
<accession>A0AA88A572</accession>
<dbReference type="AlphaFoldDB" id="A0AA88A572"/>
<proteinExistence type="predicted"/>
<protein>
    <submittedName>
        <fullName evidence="1">Uncharacterized protein</fullName>
    </submittedName>
</protein>
<organism evidence="1 2">
    <name type="scientific">Ficus carica</name>
    <name type="common">Common fig</name>
    <dbReference type="NCBI Taxonomy" id="3494"/>
    <lineage>
        <taxon>Eukaryota</taxon>
        <taxon>Viridiplantae</taxon>
        <taxon>Streptophyta</taxon>
        <taxon>Embryophyta</taxon>
        <taxon>Tracheophyta</taxon>
        <taxon>Spermatophyta</taxon>
        <taxon>Magnoliopsida</taxon>
        <taxon>eudicotyledons</taxon>
        <taxon>Gunneridae</taxon>
        <taxon>Pentapetalae</taxon>
        <taxon>rosids</taxon>
        <taxon>fabids</taxon>
        <taxon>Rosales</taxon>
        <taxon>Moraceae</taxon>
        <taxon>Ficeae</taxon>
        <taxon>Ficus</taxon>
    </lineage>
</organism>
<dbReference type="Proteomes" id="UP001187192">
    <property type="component" value="Unassembled WGS sequence"/>
</dbReference>
<gene>
    <name evidence="1" type="ORF">TIFTF001_013937</name>
</gene>
<comment type="caution">
    <text evidence="1">The sequence shown here is derived from an EMBL/GenBank/DDBJ whole genome shotgun (WGS) entry which is preliminary data.</text>
</comment>
<evidence type="ECO:0000313" key="2">
    <source>
        <dbReference type="Proteomes" id="UP001187192"/>
    </source>
</evidence>
<evidence type="ECO:0000313" key="1">
    <source>
        <dbReference type="EMBL" id="GMN44737.1"/>
    </source>
</evidence>
<name>A0AA88A572_FICCA</name>
<reference evidence="1" key="1">
    <citation type="submission" date="2023-07" db="EMBL/GenBank/DDBJ databases">
        <title>draft genome sequence of fig (Ficus carica).</title>
        <authorList>
            <person name="Takahashi T."/>
            <person name="Nishimura K."/>
        </authorList>
    </citation>
    <scope>NUCLEOTIDE SEQUENCE</scope>
</reference>
<sequence length="94" mass="10726">MKGERRTLMAAQIDQESPRYPQIGSRPISSLSPQPNLVWRMESKWIASASMEMATERVIWLKWVSGVSEAALQIGRNRHCDMRKLWPCTGVIAI</sequence>